<evidence type="ECO:0000313" key="2">
    <source>
        <dbReference type="EMBL" id="QLQ33443.1"/>
    </source>
</evidence>
<dbReference type="Proteomes" id="UP000510621">
    <property type="component" value="Chromosome"/>
</dbReference>
<dbReference type="EMBL" id="CP059265">
    <property type="protein sequence ID" value="QLQ33443.1"/>
    <property type="molecule type" value="Genomic_DNA"/>
</dbReference>
<dbReference type="AlphaFoldDB" id="A0A7L6AWN9"/>
<accession>A0A7L6AWN9</accession>
<feature type="transmembrane region" description="Helical" evidence="1">
    <location>
        <begin position="25"/>
        <end position="42"/>
    </location>
</feature>
<keyword evidence="1" id="KW-1133">Transmembrane helix</keyword>
<evidence type="ECO:0000256" key="1">
    <source>
        <dbReference type="SAM" id="Phobius"/>
    </source>
</evidence>
<reference evidence="2" key="1">
    <citation type="submission" date="2020-06" db="EMBL/GenBank/DDBJ databases">
        <title>Analysis procedures for assessing recovery of high quality, complete, closed genomes from Nanopore long read metagenome sequencing.</title>
        <authorList>
            <person name="Bessarab I."/>
            <person name="Arumugam K."/>
            <person name="Haryono M."/>
            <person name="Liu X."/>
            <person name="Roy S."/>
            <person name="Zuniga-Montanez R.E."/>
            <person name="Qiu G."/>
            <person name="Drautz-Moses D.I."/>
            <person name="Law Y.Y."/>
            <person name="Wuertz S."/>
            <person name="Lauro F.M."/>
            <person name="Huson D.H."/>
            <person name="Williams R.B."/>
        </authorList>
    </citation>
    <scope>NUCLEOTIDE SEQUENCE [LARGE SCALE GENOMIC DNA]</scope>
    <source>
        <strain evidence="2">SSD2</strain>
    </source>
</reference>
<dbReference type="KEGG" id="this:HZT40_19620"/>
<keyword evidence="1" id="KW-0812">Transmembrane</keyword>
<sequence>MDDSSDCIFGVARLVFRQIVKAEKVWLFIGAVILSMWFYLFFRPTCGCIGIDQIMGALMLALPFNLVVFLLHLFWPIFG</sequence>
<protein>
    <submittedName>
        <fullName evidence="2">Uncharacterized protein</fullName>
    </submittedName>
</protein>
<proteinExistence type="predicted"/>
<keyword evidence="1" id="KW-0472">Membrane</keyword>
<feature type="transmembrane region" description="Helical" evidence="1">
    <location>
        <begin position="54"/>
        <end position="78"/>
    </location>
</feature>
<organism evidence="2 3">
    <name type="scientific">Candidatus Thiothrix singaporensis</name>
    <dbReference type="NCBI Taxonomy" id="2799669"/>
    <lineage>
        <taxon>Bacteria</taxon>
        <taxon>Pseudomonadati</taxon>
        <taxon>Pseudomonadota</taxon>
        <taxon>Gammaproteobacteria</taxon>
        <taxon>Thiotrichales</taxon>
        <taxon>Thiotrichaceae</taxon>
        <taxon>Thiothrix</taxon>
    </lineage>
</organism>
<name>A0A7L6AWN9_9GAMM</name>
<keyword evidence="3" id="KW-1185">Reference proteome</keyword>
<evidence type="ECO:0000313" key="3">
    <source>
        <dbReference type="Proteomes" id="UP000510621"/>
    </source>
</evidence>
<gene>
    <name evidence="2" type="ORF">HZT40_19620</name>
</gene>